<sequence length="376" mass="41004">MPVGKAGLLGSFQHKVVLHGHVADQAHLVAVLRNVGHIFQNEAVGGEAGHGGALQVYNALLRREHAGDNLGELALAVAVHTRNANDFAPAHGQGHIVQPVVLRGFVKAHMAQLHYGRARIFNFFIAGRGKVPADHQVCKLAAIRSAAVQRAYRLSCPQHGDPVRNLHHLAHLVADKNDALVFAFQFFDDGEQALRLNVREGGGRLVQHQKLRAPVQGLENFHALLRAHGNLGDGLVQLHIQPVALRQLQNFLAPGLLVDKQALCSPVAQNDVLQNRHRLHQHEVLVDPADALFHRLGGRGNFHSLPIQVDFPGGGLIEAKEHVHQRALSGAVLAQKRVHLAALDVQIDVPVGIDASKLLGNVFHAQKFFHWHLPQS</sequence>
<organism evidence="1">
    <name type="scientific">bioreactor metagenome</name>
    <dbReference type="NCBI Taxonomy" id="1076179"/>
    <lineage>
        <taxon>unclassified sequences</taxon>
        <taxon>metagenomes</taxon>
        <taxon>ecological metagenomes</taxon>
    </lineage>
</organism>
<comment type="caution">
    <text evidence="1">The sequence shown here is derived from an EMBL/GenBank/DDBJ whole genome shotgun (WGS) entry which is preliminary data.</text>
</comment>
<dbReference type="AntiFam" id="ANF00095">
    <property type="entry name" value="Shadow ORF (opposite ABC transporters)"/>
</dbReference>
<evidence type="ECO:0000313" key="1">
    <source>
        <dbReference type="EMBL" id="MPM61162.1"/>
    </source>
</evidence>
<accession>A0A645B6X7</accession>
<dbReference type="AlphaFoldDB" id="A0A645B6X7"/>
<proteinExistence type="predicted"/>
<dbReference type="EMBL" id="VSSQ01018185">
    <property type="protein sequence ID" value="MPM61162.1"/>
    <property type="molecule type" value="Genomic_DNA"/>
</dbReference>
<protein>
    <submittedName>
        <fullName evidence="1">Uncharacterized protein</fullName>
    </submittedName>
</protein>
<gene>
    <name evidence="1" type="ORF">SDC9_108018</name>
</gene>
<reference evidence="1" key="1">
    <citation type="submission" date="2019-08" db="EMBL/GenBank/DDBJ databases">
        <authorList>
            <person name="Kucharzyk K."/>
            <person name="Murdoch R.W."/>
            <person name="Higgins S."/>
            <person name="Loffler F."/>
        </authorList>
    </citation>
    <scope>NUCLEOTIDE SEQUENCE</scope>
</reference>
<name>A0A645B6X7_9ZZZZ</name>